<proteinExistence type="predicted"/>
<dbReference type="EMBL" id="JADJEV010000002">
    <property type="protein sequence ID" value="MBK6972272.1"/>
    <property type="molecule type" value="Genomic_DNA"/>
</dbReference>
<comment type="caution">
    <text evidence="7">The sequence shown here is derived from an EMBL/GenBank/DDBJ whole genome shotgun (WGS) entry which is preliminary data.</text>
</comment>
<reference evidence="7" key="1">
    <citation type="submission" date="2020-10" db="EMBL/GenBank/DDBJ databases">
        <title>Connecting structure to function with the recovery of over 1000 high-quality activated sludge metagenome-assembled genomes encoding full-length rRNA genes using long-read sequencing.</title>
        <authorList>
            <person name="Singleton C.M."/>
            <person name="Petriglieri F."/>
            <person name="Kristensen J.M."/>
            <person name="Kirkegaard R.H."/>
            <person name="Michaelsen T.Y."/>
            <person name="Andersen M.H."/>
            <person name="Karst S.M."/>
            <person name="Dueholm M.S."/>
            <person name="Nielsen P.H."/>
            <person name="Albertsen M."/>
        </authorList>
    </citation>
    <scope>NUCLEOTIDE SEQUENCE</scope>
    <source>
        <strain evidence="7">Bjer_18-Q3-R1-45_BAT3C.347</strain>
    </source>
</reference>
<protein>
    <submittedName>
        <fullName evidence="7">Mov34/MPN/PAD-1 family protein</fullName>
    </submittedName>
</protein>
<keyword evidence="2" id="KW-0479">Metal-binding</keyword>
<keyword evidence="5" id="KW-0482">Metalloprotease</keyword>
<keyword evidence="3" id="KW-0378">Hydrolase</keyword>
<keyword evidence="4" id="KW-0862">Zinc</keyword>
<evidence type="ECO:0000313" key="7">
    <source>
        <dbReference type="EMBL" id="MBK6972272.1"/>
    </source>
</evidence>
<dbReference type="Pfam" id="PF14464">
    <property type="entry name" value="Prok-JAB"/>
    <property type="match status" value="1"/>
</dbReference>
<evidence type="ECO:0000313" key="8">
    <source>
        <dbReference type="Proteomes" id="UP000807785"/>
    </source>
</evidence>
<dbReference type="InterPro" id="IPR028090">
    <property type="entry name" value="JAB_dom_prok"/>
</dbReference>
<gene>
    <name evidence="7" type="ORF">IPH26_04710</name>
</gene>
<dbReference type="Gene3D" id="3.40.140.10">
    <property type="entry name" value="Cytidine Deaminase, domain 2"/>
    <property type="match status" value="1"/>
</dbReference>
<dbReference type="AlphaFoldDB" id="A0A9D7E6X1"/>
<dbReference type="GO" id="GO:0008237">
    <property type="term" value="F:metallopeptidase activity"/>
    <property type="evidence" value="ECO:0007669"/>
    <property type="project" value="UniProtKB-KW"/>
</dbReference>
<evidence type="ECO:0000256" key="2">
    <source>
        <dbReference type="ARBA" id="ARBA00022723"/>
    </source>
</evidence>
<evidence type="ECO:0000256" key="4">
    <source>
        <dbReference type="ARBA" id="ARBA00022833"/>
    </source>
</evidence>
<dbReference type="GO" id="GO:0046872">
    <property type="term" value="F:metal ion binding"/>
    <property type="evidence" value="ECO:0007669"/>
    <property type="project" value="UniProtKB-KW"/>
</dbReference>
<feature type="domain" description="MPN" evidence="6">
    <location>
        <begin position="26"/>
        <end position="163"/>
    </location>
</feature>
<evidence type="ECO:0000256" key="3">
    <source>
        <dbReference type="ARBA" id="ARBA00022801"/>
    </source>
</evidence>
<evidence type="ECO:0000256" key="1">
    <source>
        <dbReference type="ARBA" id="ARBA00022670"/>
    </source>
</evidence>
<dbReference type="PROSITE" id="PS50249">
    <property type="entry name" value="MPN"/>
    <property type="match status" value="1"/>
</dbReference>
<organism evidence="7 8">
    <name type="scientific">Candidatus Methylophosphatis roskildensis</name>
    <dbReference type="NCBI Taxonomy" id="2899263"/>
    <lineage>
        <taxon>Bacteria</taxon>
        <taxon>Pseudomonadati</taxon>
        <taxon>Pseudomonadota</taxon>
        <taxon>Betaproteobacteria</taxon>
        <taxon>Nitrosomonadales</taxon>
        <taxon>Sterolibacteriaceae</taxon>
        <taxon>Candidatus Methylophosphatis</taxon>
    </lineage>
</organism>
<accession>A0A9D7E6X1</accession>
<name>A0A9D7E6X1_9PROT</name>
<evidence type="ECO:0000259" key="6">
    <source>
        <dbReference type="PROSITE" id="PS50249"/>
    </source>
</evidence>
<dbReference type="GO" id="GO:0006508">
    <property type="term" value="P:proteolysis"/>
    <property type="evidence" value="ECO:0007669"/>
    <property type="project" value="UniProtKB-KW"/>
</dbReference>
<sequence length="178" mass="18955">MAIRWTNAPAPDPLPVLPGRDGARDVYIGPDVLAEVLAHLSDQPVEQGGLLIGRAWLGGTSRQPKAVSHVSVEKAVPAGDADGTAIALRMETSVWSAARAALRPGQLIVGWYHSHPGLTAFFSDTDRRTQKAFFNHDYSIGWVIDPWTGDEALFIGPDCEPIGRGPQAVATAQPGNAD</sequence>
<evidence type="ECO:0000256" key="5">
    <source>
        <dbReference type="ARBA" id="ARBA00023049"/>
    </source>
</evidence>
<dbReference type="SUPFAM" id="SSF102712">
    <property type="entry name" value="JAB1/MPN domain"/>
    <property type="match status" value="1"/>
</dbReference>
<keyword evidence="1" id="KW-0645">Protease</keyword>
<dbReference type="Proteomes" id="UP000807785">
    <property type="component" value="Unassembled WGS sequence"/>
</dbReference>
<dbReference type="InterPro" id="IPR037518">
    <property type="entry name" value="MPN"/>
</dbReference>